<dbReference type="PROSITE" id="PS51503">
    <property type="entry name" value="HIG1"/>
    <property type="match status" value="1"/>
</dbReference>
<dbReference type="Pfam" id="PF04588">
    <property type="entry name" value="HIG_1_N"/>
    <property type="match status" value="1"/>
</dbReference>
<dbReference type="RefSeq" id="XP_022252591.1">
    <property type="nucleotide sequence ID" value="XM_022396883.1"/>
</dbReference>
<evidence type="ECO:0000256" key="3">
    <source>
        <dbReference type="ARBA" id="ARBA00022989"/>
    </source>
</evidence>
<keyword evidence="2 5" id="KW-0812">Transmembrane</keyword>
<dbReference type="InterPro" id="IPR007667">
    <property type="entry name" value="Hypoxia_induced_domain"/>
</dbReference>
<evidence type="ECO:0000256" key="1">
    <source>
        <dbReference type="ARBA" id="ARBA00004325"/>
    </source>
</evidence>
<evidence type="ECO:0000313" key="7">
    <source>
        <dbReference type="Proteomes" id="UP000694941"/>
    </source>
</evidence>
<gene>
    <name evidence="8 9 10" type="primary">LOC106468548</name>
</gene>
<accession>A0ABM1T9N4</accession>
<dbReference type="Proteomes" id="UP000694941">
    <property type="component" value="Unplaced"/>
</dbReference>
<protein>
    <submittedName>
        <fullName evidence="8 9">HIG1 domain family member 2A-like</fullName>
    </submittedName>
</protein>
<evidence type="ECO:0000313" key="8">
    <source>
        <dbReference type="RefSeq" id="XP_013784436.1"/>
    </source>
</evidence>
<dbReference type="RefSeq" id="XP_013784436.1">
    <property type="nucleotide sequence ID" value="XM_013928982.1"/>
</dbReference>
<proteinExistence type="predicted"/>
<dbReference type="PANTHER" id="PTHR12297:SF18">
    <property type="entry name" value="HIG1 DOMAIN FAMILY MEMBER 2A"/>
    <property type="match status" value="1"/>
</dbReference>
<dbReference type="RefSeq" id="XP_022252590.1">
    <property type="nucleotide sequence ID" value="XM_022396882.1"/>
</dbReference>
<evidence type="ECO:0000256" key="4">
    <source>
        <dbReference type="ARBA" id="ARBA00023136"/>
    </source>
</evidence>
<feature type="transmembrane region" description="Helical" evidence="5">
    <location>
        <begin position="48"/>
        <end position="67"/>
    </location>
</feature>
<name>A0ABM1T9N4_LIMPO</name>
<evidence type="ECO:0000313" key="9">
    <source>
        <dbReference type="RefSeq" id="XP_022252590.1"/>
    </source>
</evidence>
<feature type="transmembrane region" description="Helical" evidence="5">
    <location>
        <begin position="79"/>
        <end position="102"/>
    </location>
</feature>
<feature type="domain" description="HIG1" evidence="6">
    <location>
        <begin position="20"/>
        <end position="106"/>
    </location>
</feature>
<keyword evidence="3 5" id="KW-1133">Transmembrane helix</keyword>
<dbReference type="PANTHER" id="PTHR12297">
    <property type="entry name" value="HYPOXIA-INDUCBILE GENE 1 HIG1 -RELATED"/>
    <property type="match status" value="1"/>
</dbReference>
<dbReference type="GeneID" id="106468548"/>
<evidence type="ECO:0000256" key="5">
    <source>
        <dbReference type="SAM" id="Phobius"/>
    </source>
</evidence>
<sequence length="106" mass="11904">MASSEEEENKMEQHLEWIQLRKDMKSMISPNEEGLREKLLRKTKENPFVPVGCLATTAALSYGLWSMRTGQRKMSQYMMRARILAQGFTVVAIIIGLGIGAAKKSG</sequence>
<organism evidence="7 9">
    <name type="scientific">Limulus polyphemus</name>
    <name type="common">Atlantic horseshoe crab</name>
    <dbReference type="NCBI Taxonomy" id="6850"/>
    <lineage>
        <taxon>Eukaryota</taxon>
        <taxon>Metazoa</taxon>
        <taxon>Ecdysozoa</taxon>
        <taxon>Arthropoda</taxon>
        <taxon>Chelicerata</taxon>
        <taxon>Merostomata</taxon>
        <taxon>Xiphosura</taxon>
        <taxon>Limulidae</taxon>
        <taxon>Limulus</taxon>
    </lineage>
</organism>
<reference evidence="8 9" key="1">
    <citation type="submission" date="2025-05" db="UniProtKB">
        <authorList>
            <consortium name="RefSeq"/>
        </authorList>
    </citation>
    <scope>IDENTIFICATION</scope>
    <source>
        <tissue evidence="8 9">Muscle</tissue>
    </source>
</reference>
<dbReference type="Gene3D" id="6.10.140.1320">
    <property type="match status" value="1"/>
</dbReference>
<evidence type="ECO:0000256" key="2">
    <source>
        <dbReference type="ARBA" id="ARBA00022692"/>
    </source>
</evidence>
<keyword evidence="7" id="KW-1185">Reference proteome</keyword>
<evidence type="ECO:0000313" key="10">
    <source>
        <dbReference type="RefSeq" id="XP_022252591.1"/>
    </source>
</evidence>
<comment type="subcellular location">
    <subcellularLocation>
        <location evidence="1">Mitochondrion membrane</location>
    </subcellularLocation>
</comment>
<evidence type="ECO:0000259" key="6">
    <source>
        <dbReference type="PROSITE" id="PS51503"/>
    </source>
</evidence>
<dbReference type="InterPro" id="IPR050355">
    <property type="entry name" value="RCF1"/>
</dbReference>
<keyword evidence="4 5" id="KW-0472">Membrane</keyword>